<dbReference type="Proteomes" id="UP001152607">
    <property type="component" value="Unassembled WGS sequence"/>
</dbReference>
<evidence type="ECO:0000313" key="2">
    <source>
        <dbReference type="Proteomes" id="UP001152607"/>
    </source>
</evidence>
<gene>
    <name evidence="1" type="ORF">PDIGIT_LOCUS3974</name>
</gene>
<evidence type="ECO:0000313" key="1">
    <source>
        <dbReference type="EMBL" id="CAI6328383.1"/>
    </source>
</evidence>
<proteinExistence type="predicted"/>
<accession>A0A9W4U9N9</accession>
<dbReference type="EMBL" id="CAOQHR010000002">
    <property type="protein sequence ID" value="CAI6328383.1"/>
    <property type="molecule type" value="Genomic_DNA"/>
</dbReference>
<sequence length="115" mass="12981">MQYSTVPISPMVPKAPPPGLQVSLLCFLLEAHRGLFLFLYFPHAALTRTLSHEVQVGTVLLPWQAWSFPKCSHWPVGAARQRRRRIPSPWREPHRASPAPSIDTYCVGIAPSIWT</sequence>
<reference evidence="1" key="1">
    <citation type="submission" date="2023-01" db="EMBL/GenBank/DDBJ databases">
        <authorList>
            <person name="Van Ghelder C."/>
            <person name="Rancurel C."/>
        </authorList>
    </citation>
    <scope>NUCLEOTIDE SEQUENCE</scope>
    <source>
        <strain evidence="1">CNCM I-4278</strain>
    </source>
</reference>
<name>A0A9W4U9N9_9PLEO</name>
<organism evidence="1 2">
    <name type="scientific">Periconia digitata</name>
    <dbReference type="NCBI Taxonomy" id="1303443"/>
    <lineage>
        <taxon>Eukaryota</taxon>
        <taxon>Fungi</taxon>
        <taxon>Dikarya</taxon>
        <taxon>Ascomycota</taxon>
        <taxon>Pezizomycotina</taxon>
        <taxon>Dothideomycetes</taxon>
        <taxon>Pleosporomycetidae</taxon>
        <taxon>Pleosporales</taxon>
        <taxon>Massarineae</taxon>
        <taxon>Periconiaceae</taxon>
        <taxon>Periconia</taxon>
    </lineage>
</organism>
<dbReference type="AlphaFoldDB" id="A0A9W4U9N9"/>
<keyword evidence="2" id="KW-1185">Reference proteome</keyword>
<comment type="caution">
    <text evidence="1">The sequence shown here is derived from an EMBL/GenBank/DDBJ whole genome shotgun (WGS) entry which is preliminary data.</text>
</comment>
<protein>
    <submittedName>
        <fullName evidence="1">Uncharacterized protein</fullName>
    </submittedName>
</protein>